<accession>A0A9E7HTL2</accession>
<evidence type="ECO:0000313" key="2">
    <source>
        <dbReference type="Proteomes" id="UP001055439"/>
    </source>
</evidence>
<proteinExistence type="predicted"/>
<organism evidence="1 2">
    <name type="scientific">Musa troglodytarum</name>
    <name type="common">fe'i banana</name>
    <dbReference type="NCBI Taxonomy" id="320322"/>
    <lineage>
        <taxon>Eukaryota</taxon>
        <taxon>Viridiplantae</taxon>
        <taxon>Streptophyta</taxon>
        <taxon>Embryophyta</taxon>
        <taxon>Tracheophyta</taxon>
        <taxon>Spermatophyta</taxon>
        <taxon>Magnoliopsida</taxon>
        <taxon>Liliopsida</taxon>
        <taxon>Zingiberales</taxon>
        <taxon>Musaceae</taxon>
        <taxon>Musa</taxon>
    </lineage>
</organism>
<reference evidence="1" key="1">
    <citation type="submission" date="2022-05" db="EMBL/GenBank/DDBJ databases">
        <title>The Musa troglodytarum L. genome provides insights into the mechanism of non-climacteric behaviour and enrichment of carotenoids.</title>
        <authorList>
            <person name="Wang J."/>
        </authorList>
    </citation>
    <scope>NUCLEOTIDE SEQUENCE</scope>
    <source>
        <tissue evidence="1">Leaf</tissue>
    </source>
</reference>
<protein>
    <submittedName>
        <fullName evidence="1">Uncharacterized protein</fullName>
    </submittedName>
</protein>
<evidence type="ECO:0000313" key="1">
    <source>
        <dbReference type="EMBL" id="URE36302.1"/>
    </source>
</evidence>
<gene>
    <name evidence="1" type="ORF">MUK42_17831</name>
</gene>
<name>A0A9E7HTL2_9LILI</name>
<dbReference type="AlphaFoldDB" id="A0A9E7HTL2"/>
<sequence>MVIKIRHTTRFGSYLRITFCLALHQIPSRSCCCCPAVVGSEVRRMVWMFPMGCALLPLLVPAAKTTNKKQTI</sequence>
<keyword evidence="2" id="KW-1185">Reference proteome</keyword>
<dbReference type="Proteomes" id="UP001055439">
    <property type="component" value="Chromosome 8"/>
</dbReference>
<dbReference type="EMBL" id="CP097510">
    <property type="protein sequence ID" value="URE36302.1"/>
    <property type="molecule type" value="Genomic_DNA"/>
</dbReference>